<dbReference type="Pfam" id="PF12796">
    <property type="entry name" value="Ank_2"/>
    <property type="match status" value="3"/>
</dbReference>
<name>A0ABR2L365_9EUKA</name>
<accession>A0ABR2L365</accession>
<reference evidence="6 7" key="1">
    <citation type="submission" date="2024-04" db="EMBL/GenBank/DDBJ databases">
        <title>Tritrichomonas musculus Genome.</title>
        <authorList>
            <person name="Alves-Ferreira E."/>
            <person name="Grigg M."/>
            <person name="Lorenzi H."/>
            <person name="Galac M."/>
        </authorList>
    </citation>
    <scope>NUCLEOTIDE SEQUENCE [LARGE SCALE GENOMIC DNA]</scope>
    <source>
        <strain evidence="6 7">EAF2021</strain>
    </source>
</reference>
<dbReference type="PROSITE" id="PS50297">
    <property type="entry name" value="ANK_REP_REGION"/>
    <property type="match status" value="1"/>
</dbReference>
<evidence type="ECO:0000313" key="7">
    <source>
        <dbReference type="Proteomes" id="UP001470230"/>
    </source>
</evidence>
<dbReference type="SUPFAM" id="SSF48403">
    <property type="entry name" value="Ankyrin repeat"/>
    <property type="match status" value="3"/>
</dbReference>
<keyword evidence="4" id="KW-0175">Coiled coil</keyword>
<evidence type="ECO:0000256" key="2">
    <source>
        <dbReference type="ARBA" id="ARBA00023043"/>
    </source>
</evidence>
<sequence>MIRRNHQYNNENHIIFLSKTNRSSYQNKSAKQYLYLFDDSNNFNILKILPRDFKISTNTSSGQFNTELLKDTSSIISNHLKENPQSLEYHLDIKDEDNILSKFEEMYQGELVFFDEDDLPISKKITSFLNIKNCPNYLKPERLKIKETRLECALEDGVQISSISLYDFLRNDIFKTFKIITKRKEYTCNSFGVYYSQIIRELLIQDSTISSCEYDINDDFNEFQLICDLLNFESIEMTIDNVHSLRKMADDLQINSVLQKIDDKINECEKVSKSIDEQQNNIEIIEELFGWLYKIQVLTVETVAKSILESFWCETEEDVHELAAFILQVIKTDPILHPYLADLIIQLDNEANDENSLKILAPFLIKKLISSLGKTSNNCSFVYHLFKRGLIQKDELFSQIKIQLRPSLSYSHKRDQIVSNLYCWFLPELIEMDLLNNSILPNGMHTIVTEDDPDNTIDDLIDDQLPEYPTNKIKYFIQLYYPDKMELFKKMRDSGEPNDELTKSLRNDDVDTLQSIVTKRETNFSKSFVPFNLFEEFVQNGGTSYINYAAAYGSIKCFKYLLLNHATIDDSTFKYALFDGNIEIIKIVDQQSISTENKRVVQNQRPPSKYQNIDTLPSIMKHSNDLFDWVLENKYSTKSKIENYSHQMLLLSAKNGNAHSFTEIVDKGIDFSVFYLQVIEKAAKNGFYHLTKLIYDINNKKAKDEDFPAGQVRPRNENKHPFVSFGNLSIFKLFLQMPNASNGLENSLIYAVKKEYMNIIKFFFDDLIKKEFNISQRGIYDTLEISLSKKTNDLFIFLKDQFNLAYPSIFKKFDNLEELLNKACKTENIEAVEILTDMILEKNPNEDFVMQFFEAASKDSLEICQYFVDKKVFINYERLSSFAFNIGSVNCEIFSIMINNSTEEIKDRFIRTFLYPAIVSHNMELVEFLLKNNAPFENALIKAVNTDDSEIVDIILKYNSKPSFINKKSKNGTALTIAVSHNNLDIVKRLLSLPGINVNLYNKEDQTPLILAVSNFNFEILNAILEFYGDDIESQKWQVDEAVKEALKIISNNGKGINTNHWDLRIIENNDQRIRSVLKRLLEIKCVNPNCHCNKYTLLSYACERNEIDIVKMLLNIDKTDVNTYAPENGNTPLMIAIESKHVEIAKLLINDQRTNINIRNYDNQTALTFASRKKLIEIIDLLISNEKFDPEESSLNFAFFISNNEIASKLFNLKDLDVNYVAIDNDIDHRLNISNSIYYTDRNKLYETALTLATSKSDFYMVNLIVNHHSFNPITSQLKKAIFNCVEKQNFKMFEILIKLPYVDINMATPTMSLLTCSALSKSREIMNAILAHPNFDPIKSSIYDTFIKCATKIDEQNNRVVRPIPYGYNDDDNDDNDGDDNDNENDGDAVFNILEDLLQYDQKHSHLIDCNKLLPNGKSFFTLKKNSLQIENYVDFFIEHGADPNIPDKEGIYPLEHAIKLNSKGFVSSLIESEKVDLNQKIQVKNSSSSNDGNKSLVSYLHIAAESTNDHILKIFLSNDLLDVNIVDDLGETPLMHACRFKKKANIELLFEKDDLDYLHCNNEGDDALMIAHKISLSTENIETPKNKEDYFNKLIKEINLINKVDVFYNYGRYYEENIHYHYEDYDFYDNENYDFSD</sequence>
<gene>
    <name evidence="6" type="ORF">M9Y10_015729</name>
</gene>
<keyword evidence="1" id="KW-0677">Repeat</keyword>
<evidence type="ECO:0000313" key="6">
    <source>
        <dbReference type="EMBL" id="KAK8897763.1"/>
    </source>
</evidence>
<comment type="caution">
    <text evidence="6">The sequence shown here is derived from an EMBL/GenBank/DDBJ whole genome shotgun (WGS) entry which is preliminary data.</text>
</comment>
<dbReference type="SMART" id="SM00248">
    <property type="entry name" value="ANK"/>
    <property type="match status" value="16"/>
</dbReference>
<dbReference type="PANTHER" id="PTHR24123:SF33">
    <property type="entry name" value="PROTEIN HOS4"/>
    <property type="match status" value="1"/>
</dbReference>
<organism evidence="6 7">
    <name type="scientific">Tritrichomonas musculus</name>
    <dbReference type="NCBI Taxonomy" id="1915356"/>
    <lineage>
        <taxon>Eukaryota</taxon>
        <taxon>Metamonada</taxon>
        <taxon>Parabasalia</taxon>
        <taxon>Tritrichomonadida</taxon>
        <taxon>Tritrichomonadidae</taxon>
        <taxon>Tritrichomonas</taxon>
    </lineage>
</organism>
<dbReference type="InterPro" id="IPR051165">
    <property type="entry name" value="Multifunctional_ANK_Repeat"/>
</dbReference>
<feature type="region of interest" description="Disordered" evidence="5">
    <location>
        <begin position="1364"/>
        <end position="1388"/>
    </location>
</feature>
<keyword evidence="7" id="KW-1185">Reference proteome</keyword>
<dbReference type="PANTHER" id="PTHR24123">
    <property type="entry name" value="ANKYRIN REPEAT-CONTAINING"/>
    <property type="match status" value="1"/>
</dbReference>
<keyword evidence="2 3" id="KW-0040">ANK repeat</keyword>
<feature type="coiled-coil region" evidence="4">
    <location>
        <begin position="261"/>
        <end position="288"/>
    </location>
</feature>
<dbReference type="InterPro" id="IPR036770">
    <property type="entry name" value="Ankyrin_rpt-contain_sf"/>
</dbReference>
<evidence type="ECO:0000256" key="5">
    <source>
        <dbReference type="SAM" id="MobiDB-lite"/>
    </source>
</evidence>
<evidence type="ECO:0008006" key="8">
    <source>
        <dbReference type="Google" id="ProtNLM"/>
    </source>
</evidence>
<feature type="compositionally biased region" description="Acidic residues" evidence="5">
    <location>
        <begin position="1371"/>
        <end position="1388"/>
    </location>
</feature>
<evidence type="ECO:0000256" key="3">
    <source>
        <dbReference type="PROSITE-ProRule" id="PRU00023"/>
    </source>
</evidence>
<evidence type="ECO:0000256" key="1">
    <source>
        <dbReference type="ARBA" id="ARBA00022737"/>
    </source>
</evidence>
<dbReference type="PROSITE" id="PS50088">
    <property type="entry name" value="ANK_REPEAT"/>
    <property type="match status" value="1"/>
</dbReference>
<dbReference type="InterPro" id="IPR002110">
    <property type="entry name" value="Ankyrin_rpt"/>
</dbReference>
<dbReference type="SUPFAM" id="SSF140860">
    <property type="entry name" value="Pseudo ankyrin repeat-like"/>
    <property type="match status" value="1"/>
</dbReference>
<dbReference type="Proteomes" id="UP001470230">
    <property type="component" value="Unassembled WGS sequence"/>
</dbReference>
<dbReference type="Gene3D" id="1.25.40.20">
    <property type="entry name" value="Ankyrin repeat-containing domain"/>
    <property type="match status" value="3"/>
</dbReference>
<dbReference type="EMBL" id="JAPFFF010000002">
    <property type="protein sequence ID" value="KAK8897763.1"/>
    <property type="molecule type" value="Genomic_DNA"/>
</dbReference>
<proteinExistence type="predicted"/>
<feature type="repeat" description="ANK" evidence="3">
    <location>
        <begin position="1129"/>
        <end position="1151"/>
    </location>
</feature>
<protein>
    <recommendedName>
        <fullName evidence="8">DUF3447 domain-containing protein</fullName>
    </recommendedName>
</protein>
<evidence type="ECO:0000256" key="4">
    <source>
        <dbReference type="SAM" id="Coils"/>
    </source>
</evidence>